<feature type="coiled-coil region" evidence="1">
    <location>
        <begin position="347"/>
        <end position="440"/>
    </location>
</feature>
<gene>
    <name evidence="3" type="primary">IFT74</name>
    <name evidence="3" type="ORF">BLAG_LOCUS6614</name>
</gene>
<proteinExistence type="predicted"/>
<dbReference type="GO" id="GO:0035735">
    <property type="term" value="P:intraciliary transport involved in cilium assembly"/>
    <property type="evidence" value="ECO:0007669"/>
    <property type="project" value="TreeGrafter"/>
</dbReference>
<accession>A0A8J9YY36</accession>
<dbReference type="GO" id="GO:0048487">
    <property type="term" value="F:beta-tubulin binding"/>
    <property type="evidence" value="ECO:0007669"/>
    <property type="project" value="InterPro"/>
</dbReference>
<feature type="compositionally biased region" description="Gly residues" evidence="2">
    <location>
        <begin position="1"/>
        <end position="10"/>
    </location>
</feature>
<dbReference type="Proteomes" id="UP000838412">
    <property type="component" value="Chromosome 13"/>
</dbReference>
<dbReference type="GO" id="GO:0005929">
    <property type="term" value="C:cilium"/>
    <property type="evidence" value="ECO:0007669"/>
    <property type="project" value="TreeGrafter"/>
</dbReference>
<dbReference type="EMBL" id="OV696698">
    <property type="protein sequence ID" value="CAH1243746.1"/>
    <property type="molecule type" value="Genomic_DNA"/>
</dbReference>
<organism evidence="3 4">
    <name type="scientific">Branchiostoma lanceolatum</name>
    <name type="common">Common lancelet</name>
    <name type="synonym">Amphioxus lanceolatum</name>
    <dbReference type="NCBI Taxonomy" id="7740"/>
    <lineage>
        <taxon>Eukaryota</taxon>
        <taxon>Metazoa</taxon>
        <taxon>Chordata</taxon>
        <taxon>Cephalochordata</taxon>
        <taxon>Leptocardii</taxon>
        <taxon>Amphioxiformes</taxon>
        <taxon>Branchiostomatidae</taxon>
        <taxon>Branchiostoma</taxon>
    </lineage>
</organism>
<evidence type="ECO:0000256" key="1">
    <source>
        <dbReference type="SAM" id="Coils"/>
    </source>
</evidence>
<dbReference type="PANTHER" id="PTHR31432:SF0">
    <property type="entry name" value="INTRAFLAGELLAR TRANSPORT PROTEIN 74 HOMOLOG"/>
    <property type="match status" value="1"/>
</dbReference>
<name>A0A8J9YY36_BRALA</name>
<keyword evidence="1" id="KW-0175">Coiled coil</keyword>
<feature type="coiled-coil region" evidence="1">
    <location>
        <begin position="27"/>
        <end position="282"/>
    </location>
</feature>
<feature type="region of interest" description="Disordered" evidence="2">
    <location>
        <begin position="1"/>
        <end position="22"/>
    </location>
</feature>
<dbReference type="AlphaFoldDB" id="A0A8J9YY36"/>
<reference evidence="3" key="1">
    <citation type="submission" date="2022-01" db="EMBL/GenBank/DDBJ databases">
        <authorList>
            <person name="Braso-Vives M."/>
        </authorList>
    </citation>
    <scope>NUCLEOTIDE SEQUENCE</scope>
</reference>
<keyword evidence="4" id="KW-1185">Reference proteome</keyword>
<dbReference type="InterPro" id="IPR029602">
    <property type="entry name" value="IFT74"/>
</dbReference>
<evidence type="ECO:0000313" key="4">
    <source>
        <dbReference type="Proteomes" id="UP000838412"/>
    </source>
</evidence>
<sequence>MTQQGLGGMKTGSKGPQRQVQDRSFWLGQLRSKIQELQAEVTRLTREKETLEQENSSYLSYEKRAETLASELRGLQGELADYNMLVDKINTDTEMEEVMEDYNMLKVQNDREEKNMDTIFTERRQKEEQLRQLEQEIEQQRRLTDSLVEGMSPDKKGLYNQLKKANLALLEDLERQQQELDSLNMKRENLEDELSTSTIKQEAVRLYEQLHELQEKRDNLMAEDQAKGSPAEEREKLLKQVKEDNQEIASMDRQTGEIREKINVLQEEIRQLDMDLEEHQGERNLKYKELKKREETMDEFLNSFEQTKGSELETKGQLEGNIVALLEASSRKITRARHLPGVTQQQLRTLQDDLNFKETEMEKSKATAANLAEESQKLQMDLAKVEQLETKITTELESLKQKIQQMHEELSTYEDLDKLKEHHEEKKRKLQEDKVLLMKRRDMFKTGMSELSAQYDLLKAQLNDNETHTQLSNLQRKWQHHEQNNFVMKEFIATKTMESDFRPTMSKVTKTVEDYNKMLQDQLSGRPVA</sequence>
<protein>
    <submittedName>
        <fullName evidence="3">IFT74 protein</fullName>
    </submittedName>
</protein>
<evidence type="ECO:0000313" key="3">
    <source>
        <dbReference type="EMBL" id="CAH1243746.1"/>
    </source>
</evidence>
<dbReference type="GO" id="GO:0030992">
    <property type="term" value="C:intraciliary transport particle B"/>
    <property type="evidence" value="ECO:0007669"/>
    <property type="project" value="InterPro"/>
</dbReference>
<dbReference type="OrthoDB" id="444379at2759"/>
<evidence type="ECO:0000256" key="2">
    <source>
        <dbReference type="SAM" id="MobiDB-lite"/>
    </source>
</evidence>
<dbReference type="PANTHER" id="PTHR31432">
    <property type="entry name" value="INTRAFLAGELLAR TRANSPORT PROTEIN 74 HOMOLOG"/>
    <property type="match status" value="1"/>
</dbReference>